<dbReference type="GO" id="GO:0008270">
    <property type="term" value="F:zinc ion binding"/>
    <property type="evidence" value="ECO:0007669"/>
    <property type="project" value="UniProtKB-KW"/>
</dbReference>
<keyword evidence="1" id="KW-0479">Metal-binding</keyword>
<evidence type="ECO:0000256" key="4">
    <source>
        <dbReference type="PROSITE-ProRule" id="PRU00146"/>
    </source>
</evidence>
<keyword evidence="3" id="KW-0862">Zinc</keyword>
<evidence type="ECO:0000313" key="6">
    <source>
        <dbReference type="EMBL" id="CAG4960370.1"/>
    </source>
</evidence>
<feature type="domain" description="PHD-type" evidence="5">
    <location>
        <begin position="1"/>
        <end position="56"/>
    </location>
</feature>
<organism evidence="6 7">
    <name type="scientific">Parnassius apollo</name>
    <name type="common">Apollo butterfly</name>
    <name type="synonym">Papilio apollo</name>
    <dbReference type="NCBI Taxonomy" id="110799"/>
    <lineage>
        <taxon>Eukaryota</taxon>
        <taxon>Metazoa</taxon>
        <taxon>Ecdysozoa</taxon>
        <taxon>Arthropoda</taxon>
        <taxon>Hexapoda</taxon>
        <taxon>Insecta</taxon>
        <taxon>Pterygota</taxon>
        <taxon>Neoptera</taxon>
        <taxon>Endopterygota</taxon>
        <taxon>Lepidoptera</taxon>
        <taxon>Glossata</taxon>
        <taxon>Ditrysia</taxon>
        <taxon>Papilionoidea</taxon>
        <taxon>Papilionidae</taxon>
        <taxon>Parnassiinae</taxon>
        <taxon>Parnassini</taxon>
        <taxon>Parnassius</taxon>
        <taxon>Parnassius</taxon>
    </lineage>
</organism>
<keyword evidence="2 4" id="KW-0863">Zinc-finger</keyword>
<dbReference type="CDD" id="cd15489">
    <property type="entry name" value="PHD_SF"/>
    <property type="match status" value="1"/>
</dbReference>
<protein>
    <submittedName>
        <fullName evidence="6">(apollo) hypothetical protein</fullName>
    </submittedName>
</protein>
<comment type="caution">
    <text evidence="6">The sequence shown here is derived from an EMBL/GenBank/DDBJ whole genome shotgun (WGS) entry which is preliminary data.</text>
</comment>
<dbReference type="AlphaFoldDB" id="A0A8S3WHS5"/>
<name>A0A8S3WHS5_PARAO</name>
<evidence type="ECO:0000256" key="3">
    <source>
        <dbReference type="ARBA" id="ARBA00022833"/>
    </source>
</evidence>
<evidence type="ECO:0000313" key="7">
    <source>
        <dbReference type="Proteomes" id="UP000691718"/>
    </source>
</evidence>
<evidence type="ECO:0000256" key="2">
    <source>
        <dbReference type="ARBA" id="ARBA00022771"/>
    </source>
</evidence>
<dbReference type="PROSITE" id="PS01359">
    <property type="entry name" value="ZF_PHD_1"/>
    <property type="match status" value="1"/>
</dbReference>
<accession>A0A8S3WHS5</accession>
<reference evidence="6" key="1">
    <citation type="submission" date="2021-04" db="EMBL/GenBank/DDBJ databases">
        <authorList>
            <person name="Tunstrom K."/>
        </authorList>
    </citation>
    <scope>NUCLEOTIDE SEQUENCE</scope>
</reference>
<sequence length="529" mass="59577">MICLACHKFTRPEEQLNCSACKGCYHYKCYNISSAYYKENLPALKRNWKCHSCNRITRRKEDNTPVRRQLSPLSTAASSHDTNMSCNEVLGTSDVGLNDSQVNNNSTATPTPPAAAITYDQFGALLDSDKNLHTEYLDVLAEYGLFPAITKPTRVQTCIDHIFVPVKSNAESVVYLNAATDHDITMAGIMLKTHKPKRPKPIRSRVIVDIDSIRSELEGTDWSTVINCSSLEESVTHFTKTVSEAILRYSKTCVISRSRTTLHPWTTPGLIRCSKHRDKLHIEYRKDPNNPTKKLIYTRYRNFYIDLIRRLKRDYNKKEIIKNKYAPKKFWGTINRITGKDTSSSSNLALINSRPSVKESLNVCNSYFASVGNKLANSIMLKLNETQESLAEKVNDTKDSTLSPRKRTQKNIGNEIINKRAKVQEIVDPILTTSSTVTVMEESASQTIRDVDPVPLNSSTVLMEESVNQPIKVMDPVPTNSSVLMEECSGIAIQVTTDYVNKFQSSVPSFVDSNASTPRKKKINTNNIF</sequence>
<evidence type="ECO:0000256" key="1">
    <source>
        <dbReference type="ARBA" id="ARBA00022723"/>
    </source>
</evidence>
<keyword evidence="7" id="KW-1185">Reference proteome</keyword>
<dbReference type="OrthoDB" id="445826at2759"/>
<dbReference type="PROSITE" id="PS50016">
    <property type="entry name" value="ZF_PHD_2"/>
    <property type="match status" value="1"/>
</dbReference>
<dbReference type="InterPro" id="IPR019786">
    <property type="entry name" value="Zinc_finger_PHD-type_CS"/>
</dbReference>
<dbReference type="EMBL" id="CAJQZP010000414">
    <property type="protein sequence ID" value="CAG4960370.1"/>
    <property type="molecule type" value="Genomic_DNA"/>
</dbReference>
<proteinExistence type="predicted"/>
<evidence type="ECO:0000259" key="5">
    <source>
        <dbReference type="PROSITE" id="PS50016"/>
    </source>
</evidence>
<gene>
    <name evidence="6" type="ORF">PAPOLLO_LOCUS6333</name>
</gene>
<dbReference type="InterPro" id="IPR019787">
    <property type="entry name" value="Znf_PHD-finger"/>
</dbReference>
<dbReference type="Proteomes" id="UP000691718">
    <property type="component" value="Unassembled WGS sequence"/>
</dbReference>
<dbReference type="PANTHER" id="PTHR47510">
    <property type="entry name" value="REVERSE TRANSCRIPTASE DOMAIN-CONTAINING PROTEIN"/>
    <property type="match status" value="1"/>
</dbReference>
<dbReference type="PANTHER" id="PTHR47510:SF3">
    <property type="entry name" value="ENDO_EXONUCLEASE_PHOSPHATASE DOMAIN-CONTAINING PROTEIN"/>
    <property type="match status" value="1"/>
</dbReference>